<comment type="caution">
    <text evidence="1">The sequence shown here is derived from an EMBL/GenBank/DDBJ whole genome shotgun (WGS) entry which is preliminary data.</text>
</comment>
<protein>
    <submittedName>
        <fullName evidence="1">Uncharacterized protein</fullName>
    </submittedName>
</protein>
<accession>A0A8X7RIF3</accession>
<dbReference type="AlphaFoldDB" id="A0A8X7RIF3"/>
<sequence length="171" mass="18438">MATLLHEKLVASCVEPKVFGGCLFVSTHFHYDKESGAGQSLYEEFHVHFSVSESARFVAFDGEMTRLKNAEIQRLPNLCNQCPPLPNFYWKRKFKQLGGANNLGDDMPGAGAVKPQPSSNVTNVVPVNHTGMVACSVTEEATGASSCSIVKPVSGGVTADGAQNFRRMLTS</sequence>
<dbReference type="Proteomes" id="UP000886595">
    <property type="component" value="Unassembled WGS sequence"/>
</dbReference>
<dbReference type="OrthoDB" id="10488578at2759"/>
<organism evidence="1 2">
    <name type="scientific">Brassica carinata</name>
    <name type="common">Ethiopian mustard</name>
    <name type="synonym">Abyssinian cabbage</name>
    <dbReference type="NCBI Taxonomy" id="52824"/>
    <lineage>
        <taxon>Eukaryota</taxon>
        <taxon>Viridiplantae</taxon>
        <taxon>Streptophyta</taxon>
        <taxon>Embryophyta</taxon>
        <taxon>Tracheophyta</taxon>
        <taxon>Spermatophyta</taxon>
        <taxon>Magnoliopsida</taxon>
        <taxon>eudicotyledons</taxon>
        <taxon>Gunneridae</taxon>
        <taxon>Pentapetalae</taxon>
        <taxon>rosids</taxon>
        <taxon>malvids</taxon>
        <taxon>Brassicales</taxon>
        <taxon>Brassicaceae</taxon>
        <taxon>Brassiceae</taxon>
        <taxon>Brassica</taxon>
    </lineage>
</organism>
<dbReference type="EMBL" id="JAAMPC010000010">
    <property type="protein sequence ID" value="KAG2288845.1"/>
    <property type="molecule type" value="Genomic_DNA"/>
</dbReference>
<evidence type="ECO:0000313" key="1">
    <source>
        <dbReference type="EMBL" id="KAG2288845.1"/>
    </source>
</evidence>
<reference evidence="1 2" key="1">
    <citation type="submission" date="2020-02" db="EMBL/GenBank/DDBJ databases">
        <authorList>
            <person name="Ma Q."/>
            <person name="Huang Y."/>
            <person name="Song X."/>
            <person name="Pei D."/>
        </authorList>
    </citation>
    <scope>NUCLEOTIDE SEQUENCE [LARGE SCALE GENOMIC DNA]</scope>
    <source>
        <strain evidence="1">Sxm20200214</strain>
        <tissue evidence="1">Leaf</tissue>
    </source>
</reference>
<proteinExistence type="predicted"/>
<name>A0A8X7RIF3_BRACI</name>
<evidence type="ECO:0000313" key="2">
    <source>
        <dbReference type="Proteomes" id="UP000886595"/>
    </source>
</evidence>
<keyword evidence="2" id="KW-1185">Reference proteome</keyword>
<gene>
    <name evidence="1" type="ORF">Bca52824_048449</name>
</gene>